<dbReference type="EC" id="2.7.13.3" evidence="2"/>
<dbReference type="InterPro" id="IPR036097">
    <property type="entry name" value="HisK_dim/P_sf"/>
</dbReference>
<dbReference type="RefSeq" id="WP_190926594.1">
    <property type="nucleotide sequence ID" value="NZ_JACXAC010000005.1"/>
</dbReference>
<dbReference type="InterPro" id="IPR036890">
    <property type="entry name" value="HATPase_C_sf"/>
</dbReference>
<name>A0ABR8JUN6_9BACT</name>
<dbReference type="PROSITE" id="PS50005">
    <property type="entry name" value="TPR"/>
    <property type="match status" value="1"/>
</dbReference>
<sequence>MLVARWLVLSGGLLLAAQPLRAAQTPATDSLRRVYERTLADSSRVLALLKLAYTYRASKPDSTMALAQQAWQLARRYNFDKGRGRAQSMMGIVLRERGELPKAFANQTIALQLSRDTHDLEGEAASLNALGNISFDLRQYRQAIRYYELSQALFQRTHQSAWVAGALTNQGSCYERLNVVDSALLRQRQAQDLLARFPRPKLAEALALRNMGRVQARLGHYPEALSYYRRSLRETALTNDLRNRSMAYYRMADLYHTLHQPDSSLLYARRALQTAQRVSYRITVLDAGNLLARLYQARNNLDSAYRYQGLAIAAHDSLFGPDKFRQLQLLAFNEQQRQLQQRAEHKLQTASYQRMALLAALGFCALIAASLWRTNYHQRRANRLLNERNAEIEAQRNALDQALTELRTMQDQLVAAEKWSFVGELSAGIAHELQNPLAFMRNFAAVSEALLDQGPALPGADQPSGLEQKIMAGLKQNLREISQHGQRASSIITNMLAHARTGSSAPEPTDLNALLAESLRLAGLSTPGPAGAAAVQLDVELAPHLEPVPAVPQELGRAFLNLFTNALHAVRHRQADEPTYQPVVRVQTRRAEGAVEIRVRDNGIGMSAEVAAQVFQPFFTTKPMGEGTGLGLSLSYDIITKGHGGTLTVESEEGEFTEFTVRLPA</sequence>
<keyword evidence="3" id="KW-0597">Phosphoprotein</keyword>
<evidence type="ECO:0000256" key="5">
    <source>
        <dbReference type="SAM" id="Coils"/>
    </source>
</evidence>
<dbReference type="SMART" id="SM00388">
    <property type="entry name" value="HisKA"/>
    <property type="match status" value="1"/>
</dbReference>
<protein>
    <recommendedName>
        <fullName evidence="2">histidine kinase</fullName>
        <ecNumber evidence="2">2.7.13.3</ecNumber>
    </recommendedName>
</protein>
<feature type="coiled-coil region" evidence="5">
    <location>
        <begin position="382"/>
        <end position="412"/>
    </location>
</feature>
<dbReference type="SUPFAM" id="SSF55874">
    <property type="entry name" value="ATPase domain of HSP90 chaperone/DNA topoisomerase II/histidine kinase"/>
    <property type="match status" value="1"/>
</dbReference>
<accession>A0ABR8JUN6</accession>
<dbReference type="InterPro" id="IPR004358">
    <property type="entry name" value="Sig_transdc_His_kin-like_C"/>
</dbReference>
<dbReference type="SUPFAM" id="SSF47384">
    <property type="entry name" value="Homodimeric domain of signal transducing histidine kinase"/>
    <property type="match status" value="1"/>
</dbReference>
<dbReference type="Proteomes" id="UP000606003">
    <property type="component" value="Unassembled WGS sequence"/>
</dbReference>
<dbReference type="InterPro" id="IPR005467">
    <property type="entry name" value="His_kinase_dom"/>
</dbReference>
<dbReference type="PROSITE" id="PS50109">
    <property type="entry name" value="HIS_KIN"/>
    <property type="match status" value="1"/>
</dbReference>
<evidence type="ECO:0000256" key="4">
    <source>
        <dbReference type="PROSITE-ProRule" id="PRU00339"/>
    </source>
</evidence>
<keyword evidence="5" id="KW-0175">Coiled coil</keyword>
<dbReference type="Gene3D" id="1.25.40.10">
    <property type="entry name" value="Tetratricopeptide repeat domain"/>
    <property type="match status" value="2"/>
</dbReference>
<dbReference type="EMBL" id="JACXAC010000005">
    <property type="protein sequence ID" value="MBD2723666.1"/>
    <property type="molecule type" value="Genomic_DNA"/>
</dbReference>
<evidence type="ECO:0000256" key="3">
    <source>
        <dbReference type="ARBA" id="ARBA00022553"/>
    </source>
</evidence>
<dbReference type="PANTHER" id="PTHR43065">
    <property type="entry name" value="SENSOR HISTIDINE KINASE"/>
    <property type="match status" value="1"/>
</dbReference>
<reference evidence="8 9" key="1">
    <citation type="submission" date="2020-09" db="EMBL/GenBank/DDBJ databases">
        <authorList>
            <person name="Kim M.K."/>
        </authorList>
    </citation>
    <scope>NUCLEOTIDE SEQUENCE [LARGE SCALE GENOMIC DNA]</scope>
    <source>
        <strain evidence="8 9">BT189</strain>
    </source>
</reference>
<evidence type="ECO:0000256" key="2">
    <source>
        <dbReference type="ARBA" id="ARBA00012438"/>
    </source>
</evidence>
<dbReference type="SMART" id="SM00028">
    <property type="entry name" value="TPR"/>
    <property type="match status" value="5"/>
</dbReference>
<dbReference type="InterPro" id="IPR019734">
    <property type="entry name" value="TPR_rpt"/>
</dbReference>
<organism evidence="8 9">
    <name type="scientific">Hymenobacter armeniacus</name>
    <dbReference type="NCBI Taxonomy" id="2771358"/>
    <lineage>
        <taxon>Bacteria</taxon>
        <taxon>Pseudomonadati</taxon>
        <taxon>Bacteroidota</taxon>
        <taxon>Cytophagia</taxon>
        <taxon>Cytophagales</taxon>
        <taxon>Hymenobacteraceae</taxon>
        <taxon>Hymenobacter</taxon>
    </lineage>
</organism>
<feature type="chain" id="PRO_5046855694" description="histidine kinase" evidence="6">
    <location>
        <begin position="23"/>
        <end position="665"/>
    </location>
</feature>
<dbReference type="InterPro" id="IPR003594">
    <property type="entry name" value="HATPase_dom"/>
</dbReference>
<dbReference type="SMART" id="SM00387">
    <property type="entry name" value="HATPase_c"/>
    <property type="match status" value="1"/>
</dbReference>
<dbReference type="InterPro" id="IPR003661">
    <property type="entry name" value="HisK_dim/P_dom"/>
</dbReference>
<dbReference type="CDD" id="cd00082">
    <property type="entry name" value="HisKA"/>
    <property type="match status" value="1"/>
</dbReference>
<proteinExistence type="predicted"/>
<dbReference type="Gene3D" id="1.10.287.130">
    <property type="match status" value="1"/>
</dbReference>
<feature type="repeat" description="TPR" evidence="4">
    <location>
        <begin position="205"/>
        <end position="238"/>
    </location>
</feature>
<keyword evidence="9" id="KW-1185">Reference proteome</keyword>
<evidence type="ECO:0000256" key="1">
    <source>
        <dbReference type="ARBA" id="ARBA00000085"/>
    </source>
</evidence>
<keyword evidence="4" id="KW-0802">TPR repeat</keyword>
<keyword evidence="6" id="KW-0732">Signal</keyword>
<feature type="signal peptide" evidence="6">
    <location>
        <begin position="1"/>
        <end position="22"/>
    </location>
</feature>
<dbReference type="Pfam" id="PF02518">
    <property type="entry name" value="HATPase_c"/>
    <property type="match status" value="1"/>
</dbReference>
<evidence type="ECO:0000259" key="7">
    <source>
        <dbReference type="PROSITE" id="PS50109"/>
    </source>
</evidence>
<evidence type="ECO:0000256" key="6">
    <source>
        <dbReference type="SAM" id="SignalP"/>
    </source>
</evidence>
<dbReference type="PANTHER" id="PTHR43065:SF42">
    <property type="entry name" value="TWO-COMPONENT SENSOR PPRA"/>
    <property type="match status" value="1"/>
</dbReference>
<dbReference type="Gene3D" id="3.30.565.10">
    <property type="entry name" value="Histidine kinase-like ATPase, C-terminal domain"/>
    <property type="match status" value="1"/>
</dbReference>
<evidence type="ECO:0000313" key="9">
    <source>
        <dbReference type="Proteomes" id="UP000606003"/>
    </source>
</evidence>
<feature type="domain" description="Histidine kinase" evidence="7">
    <location>
        <begin position="428"/>
        <end position="665"/>
    </location>
</feature>
<dbReference type="PRINTS" id="PR00344">
    <property type="entry name" value="BCTRLSENSOR"/>
</dbReference>
<comment type="catalytic activity">
    <reaction evidence="1">
        <text>ATP + protein L-histidine = ADP + protein N-phospho-L-histidine.</text>
        <dbReference type="EC" id="2.7.13.3"/>
    </reaction>
</comment>
<dbReference type="InterPro" id="IPR011990">
    <property type="entry name" value="TPR-like_helical_dom_sf"/>
</dbReference>
<evidence type="ECO:0000313" key="8">
    <source>
        <dbReference type="EMBL" id="MBD2723666.1"/>
    </source>
</evidence>
<gene>
    <name evidence="8" type="ORF">IC234_16180</name>
</gene>
<dbReference type="SUPFAM" id="SSF48452">
    <property type="entry name" value="TPR-like"/>
    <property type="match status" value="2"/>
</dbReference>
<dbReference type="Pfam" id="PF13424">
    <property type="entry name" value="TPR_12"/>
    <property type="match status" value="1"/>
</dbReference>
<comment type="caution">
    <text evidence="8">The sequence shown here is derived from an EMBL/GenBank/DDBJ whole genome shotgun (WGS) entry which is preliminary data.</text>
</comment>